<protein>
    <submittedName>
        <fullName evidence="2">Uncharacterized protein</fullName>
    </submittedName>
</protein>
<feature type="compositionally biased region" description="Low complexity" evidence="1">
    <location>
        <begin position="200"/>
        <end position="209"/>
    </location>
</feature>
<name>A0A167WYJ6_9AGAM</name>
<accession>A0A167WYJ6</accession>
<feature type="region of interest" description="Disordered" evidence="1">
    <location>
        <begin position="173"/>
        <end position="214"/>
    </location>
</feature>
<feature type="compositionally biased region" description="Low complexity" evidence="1">
    <location>
        <begin position="243"/>
        <end position="255"/>
    </location>
</feature>
<evidence type="ECO:0000256" key="1">
    <source>
        <dbReference type="SAM" id="MobiDB-lite"/>
    </source>
</evidence>
<sequence>MANTHKRLKEIVKKEFEFLGKPRRWEVVLVGVDAWINGGVHDAPFEFALIDTHHPAGLPPGSPDAQLPAYDPAALVGILAGHGRTGAFPLLKMNVAPAYIPPHVPHTPAPSCSPPSPPTIVQYAHSVGAMNAYMLRAIHAVQKDECCVYFRDAGVAEADAGWGWCGAEWERGGERENRSKKYKEQQRKPRHKREKEKDGPSPNNPSNGPCTRSCGPRLLRSLAHHAAAALARASLQSIARQAPPRTGSSRISSTGIGAGEKGVSNSTIAPVTGALPMLRNAKVWTMRSKTPLLLLRSHRNCSGSSSSSSTICMPVTLKTDYARQTLQPLNILALHTLLAFTLLKQAHETYTRQLLGLRGPKPRCTAGHPLQIEVTE</sequence>
<proteinExistence type="predicted"/>
<dbReference type="AlphaFoldDB" id="A0A167WYJ6"/>
<organism evidence="2">
    <name type="scientific">Athelia psychrophila</name>
    <dbReference type="NCBI Taxonomy" id="1759441"/>
    <lineage>
        <taxon>Eukaryota</taxon>
        <taxon>Fungi</taxon>
        <taxon>Dikarya</taxon>
        <taxon>Basidiomycota</taxon>
        <taxon>Agaricomycotina</taxon>
        <taxon>Agaricomycetes</taxon>
        <taxon>Agaricomycetidae</taxon>
        <taxon>Atheliales</taxon>
        <taxon>Atheliaceae</taxon>
        <taxon>Athelia</taxon>
    </lineage>
</organism>
<feature type="region of interest" description="Disordered" evidence="1">
    <location>
        <begin position="238"/>
        <end position="264"/>
    </location>
</feature>
<feature type="compositionally biased region" description="Basic and acidic residues" evidence="1">
    <location>
        <begin position="173"/>
        <end position="187"/>
    </location>
</feature>
<dbReference type="EMBL" id="KV417779">
    <property type="protein sequence ID" value="KZP06627.1"/>
    <property type="molecule type" value="Genomic_DNA"/>
</dbReference>
<gene>
    <name evidence="2" type="ORF">FIBSPDRAFT_939932</name>
</gene>
<evidence type="ECO:0000313" key="2">
    <source>
        <dbReference type="EMBL" id="KZP06627.1"/>
    </source>
</evidence>
<reference evidence="2" key="1">
    <citation type="journal article" date="2016" name="Mol. Biol. Evol.">
        <title>Comparative Genomics of Early-Diverging Mushroom-Forming Fungi Provides Insights into the Origins of Lignocellulose Decay Capabilities.</title>
        <authorList>
            <person name="Nagy L.G."/>
            <person name="Riley R."/>
            <person name="Tritt A."/>
            <person name="Adam C."/>
            <person name="Daum C."/>
            <person name="Floudas D."/>
            <person name="Sun H."/>
            <person name="Yadav J.S."/>
            <person name="Pangilinan J."/>
            <person name="Larsson K.H."/>
            <person name="Matsuura K."/>
            <person name="Barry K."/>
            <person name="Labutti K."/>
            <person name="Kuo R."/>
            <person name="Ohm R.A."/>
            <person name="Bhattacharya S.S."/>
            <person name="Shirouzu T."/>
            <person name="Yoshinaga Y."/>
            <person name="Martin F.M."/>
            <person name="Grigoriev I.V."/>
            <person name="Hibbett D.S."/>
        </authorList>
    </citation>
    <scope>NUCLEOTIDE SEQUENCE [LARGE SCALE GENOMIC DNA]</scope>
    <source>
        <strain evidence="2">CBS 109695</strain>
    </source>
</reference>